<keyword evidence="1" id="KW-0472">Membrane</keyword>
<name>A0A5C0VFF9_9SPHI</name>
<organism evidence="2 3">
    <name type="scientific">Pedobacter aquae</name>
    <dbReference type="NCBI Taxonomy" id="2605747"/>
    <lineage>
        <taxon>Bacteria</taxon>
        <taxon>Pseudomonadati</taxon>
        <taxon>Bacteroidota</taxon>
        <taxon>Sphingobacteriia</taxon>
        <taxon>Sphingobacteriales</taxon>
        <taxon>Sphingobacteriaceae</taxon>
        <taxon>Pedobacter</taxon>
    </lineage>
</organism>
<gene>
    <name evidence="2" type="ORF">FYC62_03225</name>
</gene>
<keyword evidence="3" id="KW-1185">Reference proteome</keyword>
<evidence type="ECO:0000313" key="2">
    <source>
        <dbReference type="EMBL" id="QEK50789.1"/>
    </source>
</evidence>
<feature type="transmembrane region" description="Helical" evidence="1">
    <location>
        <begin position="34"/>
        <end position="52"/>
    </location>
</feature>
<proteinExistence type="predicted"/>
<keyword evidence="1" id="KW-0812">Transmembrane</keyword>
<reference evidence="2 3" key="1">
    <citation type="submission" date="2019-08" db="EMBL/GenBank/DDBJ databases">
        <title>Pedobacter sp. nov., isolated from Han river, South Korea.</title>
        <authorList>
            <person name="Lee D.-H."/>
            <person name="Kim Y.-S."/>
            <person name="Hwang E.-M."/>
            <person name="Le Tran T.C."/>
            <person name="Cha C.-J."/>
        </authorList>
    </citation>
    <scope>NUCLEOTIDE SEQUENCE [LARGE SCALE GENOMIC DNA]</scope>
    <source>
        <strain evidence="2 3">CJ43</strain>
    </source>
</reference>
<protein>
    <submittedName>
        <fullName evidence="2">Uncharacterized protein</fullName>
    </submittedName>
</protein>
<dbReference type="RefSeq" id="WP_149073893.1">
    <property type="nucleotide sequence ID" value="NZ_CP043329.1"/>
</dbReference>
<dbReference type="EMBL" id="CP043329">
    <property type="protein sequence ID" value="QEK50789.1"/>
    <property type="molecule type" value="Genomic_DNA"/>
</dbReference>
<dbReference type="Proteomes" id="UP000323653">
    <property type="component" value="Chromosome"/>
</dbReference>
<dbReference type="AlphaFoldDB" id="A0A5C0VFF9"/>
<feature type="transmembrane region" description="Helical" evidence="1">
    <location>
        <begin position="64"/>
        <end position="85"/>
    </location>
</feature>
<evidence type="ECO:0000313" key="3">
    <source>
        <dbReference type="Proteomes" id="UP000323653"/>
    </source>
</evidence>
<evidence type="ECO:0000256" key="1">
    <source>
        <dbReference type="SAM" id="Phobius"/>
    </source>
</evidence>
<sequence length="133" mass="15420">MKYDLTNETYLPETISNFPGAPKMTFGNMISASLFYNIIPLTASFLLYYPIVYLAKKLFKKQNILSLILTGLTLTATTPILYFAFSEWKHNDYYLKTAEIIAWTLCFIVSISTYVLLNKNERKYQTESIKLNE</sequence>
<dbReference type="KEGG" id="pej:FYC62_03225"/>
<accession>A0A5C0VFF9</accession>
<keyword evidence="1" id="KW-1133">Transmembrane helix</keyword>
<feature type="transmembrane region" description="Helical" evidence="1">
    <location>
        <begin position="100"/>
        <end position="117"/>
    </location>
</feature>